<proteinExistence type="predicted"/>
<sequence length="327" mass="37331">MPFLVLPPEVRIMIYKELLILHRVDESGQKSVLHIRSMTKEQFDRWTQLSYIARTRYSVPGREWTHSPGDREKRNNPEYQTTYCCLEALPVSLHALLPARPRDRVCGGSDLLPSGINDADRLHPAIIATNKRISDEAAQVLYQNHIFDFGDNYAAGQVFIQDHSRVAPFLREVGYQKHILPSKVNDNNFCNPSLAKEARFWSDFCCTLRLSTLRLKKLHLHLVADTVPNTFTGPRTLSTQELQFLLSLKTRETKWIVDVAMLRGRVEELEIVESQHPIISIGNPFMLLHRGPQRSWNPDKTYDLMAAAMAGSISTSVAECLKERLGI</sequence>
<gene>
    <name evidence="1" type="ORF">DL546_007994</name>
</gene>
<dbReference type="EMBL" id="QVQW01000010">
    <property type="protein sequence ID" value="RKU47198.1"/>
    <property type="molecule type" value="Genomic_DNA"/>
</dbReference>
<reference evidence="1 2" key="1">
    <citation type="submission" date="2018-08" db="EMBL/GenBank/DDBJ databases">
        <title>Draft genome of the lignicolous fungus Coniochaeta pulveracea.</title>
        <authorList>
            <person name="Borstlap C.J."/>
            <person name="De Witt R.N."/>
            <person name="Botha A."/>
            <person name="Volschenk H."/>
        </authorList>
    </citation>
    <scope>NUCLEOTIDE SEQUENCE [LARGE SCALE GENOMIC DNA]</scope>
    <source>
        <strain evidence="1 2">CAB683</strain>
    </source>
</reference>
<dbReference type="OrthoDB" id="5420711at2759"/>
<dbReference type="Proteomes" id="UP000275385">
    <property type="component" value="Unassembled WGS sequence"/>
</dbReference>
<evidence type="ECO:0000313" key="1">
    <source>
        <dbReference type="EMBL" id="RKU47198.1"/>
    </source>
</evidence>
<protein>
    <submittedName>
        <fullName evidence="1">Uncharacterized protein</fullName>
    </submittedName>
</protein>
<dbReference type="AlphaFoldDB" id="A0A420YH46"/>
<keyword evidence="2" id="KW-1185">Reference proteome</keyword>
<accession>A0A420YH46</accession>
<organism evidence="1 2">
    <name type="scientific">Coniochaeta pulveracea</name>
    <dbReference type="NCBI Taxonomy" id="177199"/>
    <lineage>
        <taxon>Eukaryota</taxon>
        <taxon>Fungi</taxon>
        <taxon>Dikarya</taxon>
        <taxon>Ascomycota</taxon>
        <taxon>Pezizomycotina</taxon>
        <taxon>Sordariomycetes</taxon>
        <taxon>Sordariomycetidae</taxon>
        <taxon>Coniochaetales</taxon>
        <taxon>Coniochaetaceae</taxon>
        <taxon>Coniochaeta</taxon>
    </lineage>
</organism>
<evidence type="ECO:0000313" key="2">
    <source>
        <dbReference type="Proteomes" id="UP000275385"/>
    </source>
</evidence>
<name>A0A420YH46_9PEZI</name>
<comment type="caution">
    <text evidence="1">The sequence shown here is derived from an EMBL/GenBank/DDBJ whole genome shotgun (WGS) entry which is preliminary data.</text>
</comment>